<evidence type="ECO:0000313" key="7">
    <source>
        <dbReference type="EMBL" id="KJZ75083.1"/>
    </source>
</evidence>
<sequence length="202" mass="21502">MSIIQQHTSATLSDAWRTIDIDALTEDSSANFDTSTLHPPQPEIQEAEVRQLAGQVRQLLRGGDAEGALRGCLETPVYNGTDAAKDAHMQTIIEVLQSIKASDMSPLLNSIYESPGGSECLDVLMKYIYKGMALGHPAGAGRSPSKVTPQSTGGFSQIAARPGASNEPAAGALSVLLSWHEKLVEVAGLGCIGRTMTDWRRV</sequence>
<dbReference type="GO" id="GO:0034314">
    <property type="term" value="P:Arp2/3 complex-mediated actin nucleation"/>
    <property type="evidence" value="ECO:0007669"/>
    <property type="project" value="InterPro"/>
</dbReference>
<evidence type="ECO:0000256" key="5">
    <source>
        <dbReference type="RuleBase" id="RU004301"/>
    </source>
</evidence>
<dbReference type="GO" id="GO:0005885">
    <property type="term" value="C:Arp2/3 protein complex"/>
    <property type="evidence" value="ECO:0007669"/>
    <property type="project" value="InterPro"/>
</dbReference>
<dbReference type="Pfam" id="PF04699">
    <property type="entry name" value="P16-Arc"/>
    <property type="match status" value="1"/>
</dbReference>
<proteinExistence type="inferred from homology"/>
<gene>
    <name evidence="7" type="ORF">HIM_05569</name>
</gene>
<dbReference type="EMBL" id="KQ030520">
    <property type="protein sequence ID" value="KJZ75083.1"/>
    <property type="molecule type" value="Genomic_DNA"/>
</dbReference>
<dbReference type="PANTHER" id="PTHR12644">
    <property type="entry name" value="ARP2/3 COMPLEX 16 KD SUBUNIT P16-ARC"/>
    <property type="match status" value="1"/>
</dbReference>
<keyword evidence="8" id="KW-1185">Reference proteome</keyword>
<protein>
    <recommendedName>
        <fullName evidence="5">Actin-related protein 2/3 complex subunit 5</fullName>
    </recommendedName>
</protein>
<accession>A0A0F7ZUL7</accession>
<comment type="similarity">
    <text evidence="2 5">Belongs to the ARPC5 family.</text>
</comment>
<evidence type="ECO:0000256" key="2">
    <source>
        <dbReference type="ARBA" id="ARBA00006084"/>
    </source>
</evidence>
<comment type="subcellular location">
    <subcellularLocation>
        <location evidence="1">Cytoplasm</location>
        <location evidence="1">Cytoskeleton</location>
    </subcellularLocation>
</comment>
<evidence type="ECO:0000256" key="6">
    <source>
        <dbReference type="SAM" id="MobiDB-lite"/>
    </source>
</evidence>
<dbReference type="Proteomes" id="UP000054481">
    <property type="component" value="Unassembled WGS sequence"/>
</dbReference>
<evidence type="ECO:0000313" key="8">
    <source>
        <dbReference type="Proteomes" id="UP000054481"/>
    </source>
</evidence>
<dbReference type="SUPFAM" id="SSF69103">
    <property type="entry name" value="Arp2/3 complex 16 kDa subunit ARPC5"/>
    <property type="match status" value="1"/>
</dbReference>
<dbReference type="PIRSF" id="PIRSF039096">
    <property type="entry name" value="p16-ARC"/>
    <property type="match status" value="1"/>
</dbReference>
<feature type="compositionally biased region" description="Polar residues" evidence="6">
    <location>
        <begin position="145"/>
        <end position="155"/>
    </location>
</feature>
<dbReference type="AlphaFoldDB" id="A0A0F7ZUL7"/>
<dbReference type="InterPro" id="IPR006789">
    <property type="entry name" value="ARPC5"/>
</dbReference>
<dbReference type="InterPro" id="IPR036743">
    <property type="entry name" value="ARPC5_sf"/>
</dbReference>
<organism evidence="7 8">
    <name type="scientific">Hirsutella minnesotensis 3608</name>
    <dbReference type="NCBI Taxonomy" id="1043627"/>
    <lineage>
        <taxon>Eukaryota</taxon>
        <taxon>Fungi</taxon>
        <taxon>Dikarya</taxon>
        <taxon>Ascomycota</taxon>
        <taxon>Pezizomycotina</taxon>
        <taxon>Sordariomycetes</taxon>
        <taxon>Hypocreomycetidae</taxon>
        <taxon>Hypocreales</taxon>
        <taxon>Ophiocordycipitaceae</taxon>
        <taxon>Hirsutella</taxon>
    </lineage>
</organism>
<reference evidence="7 8" key="1">
    <citation type="journal article" date="2014" name="Genome Biol. Evol.">
        <title>Comparative genomics and transcriptomics analyses reveal divergent lifestyle features of nematode endoparasitic fungus Hirsutella minnesotensis.</title>
        <authorList>
            <person name="Lai Y."/>
            <person name="Liu K."/>
            <person name="Zhang X."/>
            <person name="Zhang X."/>
            <person name="Li K."/>
            <person name="Wang N."/>
            <person name="Shu C."/>
            <person name="Wu Y."/>
            <person name="Wang C."/>
            <person name="Bushley K.E."/>
            <person name="Xiang M."/>
            <person name="Liu X."/>
        </authorList>
    </citation>
    <scope>NUCLEOTIDE SEQUENCE [LARGE SCALE GENOMIC DNA]</scope>
    <source>
        <strain evidence="7 8">3608</strain>
    </source>
</reference>
<dbReference type="GO" id="GO:0030833">
    <property type="term" value="P:regulation of actin filament polymerization"/>
    <property type="evidence" value="ECO:0007669"/>
    <property type="project" value="InterPro"/>
</dbReference>
<evidence type="ECO:0000256" key="1">
    <source>
        <dbReference type="ARBA" id="ARBA00004245"/>
    </source>
</evidence>
<comment type="function">
    <text evidence="5">Functions as component of the Arp2/3 complex which is involved in regulation of actin polymerization and together with an activating nucleation-promoting factor (NPF) mediates the formation of branched actin networks. Arp2/3 complex plays a critical role in the control of cell morphogenesis via the modulation of cell polarity development.</text>
</comment>
<evidence type="ECO:0000256" key="3">
    <source>
        <dbReference type="ARBA" id="ARBA00022490"/>
    </source>
</evidence>
<evidence type="ECO:0000256" key="4">
    <source>
        <dbReference type="ARBA" id="ARBA00023212"/>
    </source>
</evidence>
<keyword evidence="4 5" id="KW-0206">Cytoskeleton</keyword>
<feature type="region of interest" description="Disordered" evidence="6">
    <location>
        <begin position="139"/>
        <end position="162"/>
    </location>
</feature>
<dbReference type="Gene3D" id="1.25.40.190">
    <property type="entry name" value="Actin-related protein 2/3 complex subunit 5"/>
    <property type="match status" value="1"/>
</dbReference>
<name>A0A0F7ZUL7_9HYPO</name>
<dbReference type="OrthoDB" id="429520at2759"/>
<keyword evidence="3" id="KW-0963">Cytoplasm</keyword>